<feature type="region of interest" description="Disordered" evidence="1">
    <location>
        <begin position="66"/>
        <end position="85"/>
    </location>
</feature>
<proteinExistence type="predicted"/>
<accession>A0AA39SGP8</accession>
<feature type="region of interest" description="Disordered" evidence="1">
    <location>
        <begin position="1"/>
        <end position="36"/>
    </location>
</feature>
<dbReference type="EMBL" id="JAUESC010000380">
    <property type="protein sequence ID" value="KAK0592491.1"/>
    <property type="molecule type" value="Genomic_DNA"/>
</dbReference>
<evidence type="ECO:0000313" key="2">
    <source>
        <dbReference type="EMBL" id="KAK0592491.1"/>
    </source>
</evidence>
<dbReference type="AlphaFoldDB" id="A0AA39SGP8"/>
<protein>
    <submittedName>
        <fullName evidence="2">Uncharacterized protein</fullName>
    </submittedName>
</protein>
<comment type="caution">
    <text evidence="2">The sequence shown here is derived from an EMBL/GenBank/DDBJ whole genome shotgun (WGS) entry which is preliminary data.</text>
</comment>
<sequence length="176" mass="20355">MGKRSSAKVRKRSFEESTPTMRRHHNKENKDHSGIKSAPHDLVLGQWIQTHAHTIESIALDPCPSRLDRSSVRRRRSSSPPGDGMRYQASQVCILDYPMIHYDMSNDDYEWVMIGCFLHQMTENALGSDVEAMFQKWDSDNCERPPKTPITVYRLREPFLAIPRDLLCLLLVLDPF</sequence>
<reference evidence="2" key="1">
    <citation type="journal article" date="2022" name="Plant J.">
        <title>Strategies of tolerance reflected in two North American maple genomes.</title>
        <authorList>
            <person name="McEvoy S.L."/>
            <person name="Sezen U.U."/>
            <person name="Trouern-Trend A."/>
            <person name="McMahon S.M."/>
            <person name="Schaberg P.G."/>
            <person name="Yang J."/>
            <person name="Wegrzyn J.L."/>
            <person name="Swenson N.G."/>
        </authorList>
    </citation>
    <scope>NUCLEOTIDE SEQUENCE</scope>
    <source>
        <strain evidence="2">NS2018</strain>
    </source>
</reference>
<feature type="compositionally biased region" description="Basic residues" evidence="1">
    <location>
        <begin position="1"/>
        <end position="11"/>
    </location>
</feature>
<dbReference type="Proteomes" id="UP001168877">
    <property type="component" value="Unassembled WGS sequence"/>
</dbReference>
<organism evidence="2 3">
    <name type="scientific">Acer saccharum</name>
    <name type="common">Sugar maple</name>
    <dbReference type="NCBI Taxonomy" id="4024"/>
    <lineage>
        <taxon>Eukaryota</taxon>
        <taxon>Viridiplantae</taxon>
        <taxon>Streptophyta</taxon>
        <taxon>Embryophyta</taxon>
        <taxon>Tracheophyta</taxon>
        <taxon>Spermatophyta</taxon>
        <taxon>Magnoliopsida</taxon>
        <taxon>eudicotyledons</taxon>
        <taxon>Gunneridae</taxon>
        <taxon>Pentapetalae</taxon>
        <taxon>rosids</taxon>
        <taxon>malvids</taxon>
        <taxon>Sapindales</taxon>
        <taxon>Sapindaceae</taxon>
        <taxon>Hippocastanoideae</taxon>
        <taxon>Acereae</taxon>
        <taxon>Acer</taxon>
    </lineage>
</organism>
<gene>
    <name evidence="2" type="ORF">LWI29_020184</name>
</gene>
<name>A0AA39SGP8_ACESA</name>
<reference evidence="2" key="2">
    <citation type="submission" date="2023-06" db="EMBL/GenBank/DDBJ databases">
        <authorList>
            <person name="Swenson N.G."/>
            <person name="Wegrzyn J.L."/>
            <person name="Mcevoy S.L."/>
        </authorList>
    </citation>
    <scope>NUCLEOTIDE SEQUENCE</scope>
    <source>
        <strain evidence="2">NS2018</strain>
        <tissue evidence="2">Leaf</tissue>
    </source>
</reference>
<evidence type="ECO:0000256" key="1">
    <source>
        <dbReference type="SAM" id="MobiDB-lite"/>
    </source>
</evidence>
<keyword evidence="3" id="KW-1185">Reference proteome</keyword>
<evidence type="ECO:0000313" key="3">
    <source>
        <dbReference type="Proteomes" id="UP001168877"/>
    </source>
</evidence>